<evidence type="ECO:0000256" key="3">
    <source>
        <dbReference type="ARBA" id="ARBA00022729"/>
    </source>
</evidence>
<evidence type="ECO:0000259" key="11">
    <source>
        <dbReference type="Pfam" id="PF07732"/>
    </source>
</evidence>
<dbReference type="InterPro" id="IPR002355">
    <property type="entry name" value="Cu_oxidase_Cu_BS"/>
</dbReference>
<organism evidence="12 13">
    <name type="scientific">Paraphaeosphaeria minitans</name>
    <dbReference type="NCBI Taxonomy" id="565426"/>
    <lineage>
        <taxon>Eukaryota</taxon>
        <taxon>Fungi</taxon>
        <taxon>Dikarya</taxon>
        <taxon>Ascomycota</taxon>
        <taxon>Pezizomycotina</taxon>
        <taxon>Dothideomycetes</taxon>
        <taxon>Pleosporomycetidae</taxon>
        <taxon>Pleosporales</taxon>
        <taxon>Massarineae</taxon>
        <taxon>Didymosphaeriaceae</taxon>
        <taxon>Paraphaeosphaeria</taxon>
    </lineage>
</organism>
<keyword evidence="7" id="KW-0812">Transmembrane</keyword>
<dbReference type="InterPro" id="IPR011706">
    <property type="entry name" value="Cu-oxidase_C"/>
</dbReference>
<dbReference type="GO" id="GO:0033573">
    <property type="term" value="C:high-affinity iron permease complex"/>
    <property type="evidence" value="ECO:0007669"/>
    <property type="project" value="TreeGrafter"/>
</dbReference>
<reference evidence="12" key="1">
    <citation type="journal article" date="2020" name="Mol. Plant Microbe Interact.">
        <title>Genome Sequence of the Biocontrol Agent Coniothyrium minitans strain Conio (IMI 134523).</title>
        <authorList>
            <person name="Patel D."/>
            <person name="Shittu T.A."/>
            <person name="Baroncelli R."/>
            <person name="Muthumeenakshi S."/>
            <person name="Osborne T.H."/>
            <person name="Janganan T.K."/>
            <person name="Sreenivasaprasad S."/>
        </authorList>
    </citation>
    <scope>NUCLEOTIDE SEQUENCE</scope>
    <source>
        <strain evidence="12">Conio</strain>
    </source>
</reference>
<dbReference type="GO" id="GO:0010106">
    <property type="term" value="P:cellular response to iron ion starvation"/>
    <property type="evidence" value="ECO:0007669"/>
    <property type="project" value="TreeGrafter"/>
</dbReference>
<dbReference type="EMBL" id="WJXW01000006">
    <property type="protein sequence ID" value="KAF9735558.1"/>
    <property type="molecule type" value="Genomic_DNA"/>
</dbReference>
<dbReference type="AlphaFoldDB" id="A0A9P6GHN6"/>
<comment type="caution">
    <text evidence="12">The sequence shown here is derived from an EMBL/GenBank/DDBJ whole genome shotgun (WGS) entry which is preliminary data.</text>
</comment>
<dbReference type="PROSITE" id="PS00080">
    <property type="entry name" value="MULTICOPPER_OXIDASE2"/>
    <property type="match status" value="1"/>
</dbReference>
<dbReference type="GO" id="GO:0033215">
    <property type="term" value="P:reductive iron assimilation"/>
    <property type="evidence" value="ECO:0007669"/>
    <property type="project" value="TreeGrafter"/>
</dbReference>
<evidence type="ECO:0000259" key="9">
    <source>
        <dbReference type="Pfam" id="PF00394"/>
    </source>
</evidence>
<dbReference type="GO" id="GO:0005507">
    <property type="term" value="F:copper ion binding"/>
    <property type="evidence" value="ECO:0007669"/>
    <property type="project" value="InterPro"/>
</dbReference>
<dbReference type="PROSITE" id="PS00079">
    <property type="entry name" value="MULTICOPPER_OXIDASE1"/>
    <property type="match status" value="2"/>
</dbReference>
<dbReference type="FunFam" id="2.60.40.420:FF:000024">
    <property type="entry name" value="FET5p Multicopper oxidase"/>
    <property type="match status" value="1"/>
</dbReference>
<evidence type="ECO:0000256" key="5">
    <source>
        <dbReference type="ARBA" id="ARBA00023008"/>
    </source>
</evidence>
<dbReference type="CDD" id="cd13851">
    <property type="entry name" value="CuRO_1_Fet3p"/>
    <property type="match status" value="1"/>
</dbReference>
<feature type="chain" id="PRO_5040403005" evidence="8">
    <location>
        <begin position="18"/>
        <end position="619"/>
    </location>
</feature>
<protein>
    <submittedName>
        <fullName evidence="12">Iron transport multicopper oxidase fet3</fullName>
    </submittedName>
</protein>
<dbReference type="PANTHER" id="PTHR11709:SF361">
    <property type="entry name" value="IRON TRANSPORT MULTICOPPER OXIDASE FET3"/>
    <property type="match status" value="1"/>
</dbReference>
<keyword evidence="5" id="KW-0186">Copper</keyword>
<evidence type="ECO:0000259" key="10">
    <source>
        <dbReference type="Pfam" id="PF07731"/>
    </source>
</evidence>
<keyword evidence="2" id="KW-0479">Metal-binding</keyword>
<evidence type="ECO:0000256" key="2">
    <source>
        <dbReference type="ARBA" id="ARBA00022723"/>
    </source>
</evidence>
<dbReference type="Gene3D" id="2.60.40.420">
    <property type="entry name" value="Cupredoxins - blue copper proteins"/>
    <property type="match status" value="3"/>
</dbReference>
<feature type="domain" description="Plastocyanin-like" evidence="9">
    <location>
        <begin position="152"/>
        <end position="273"/>
    </location>
</feature>
<feature type="transmembrane region" description="Helical" evidence="7">
    <location>
        <begin position="566"/>
        <end position="585"/>
    </location>
</feature>
<accession>A0A9P6GHN6</accession>
<keyword evidence="7" id="KW-1133">Transmembrane helix</keyword>
<dbReference type="Proteomes" id="UP000756921">
    <property type="component" value="Unassembled WGS sequence"/>
</dbReference>
<keyword evidence="3 8" id="KW-0732">Signal</keyword>
<dbReference type="CDD" id="cd13877">
    <property type="entry name" value="CuRO_2_Fet3p_like"/>
    <property type="match status" value="1"/>
</dbReference>
<evidence type="ECO:0000313" key="13">
    <source>
        <dbReference type="Proteomes" id="UP000756921"/>
    </source>
</evidence>
<gene>
    <name evidence="12" type="ORF">PMIN01_06963</name>
</gene>
<dbReference type="Pfam" id="PF07731">
    <property type="entry name" value="Cu-oxidase_2"/>
    <property type="match status" value="1"/>
</dbReference>
<dbReference type="Pfam" id="PF07732">
    <property type="entry name" value="Cu-oxidase_3"/>
    <property type="match status" value="1"/>
</dbReference>
<dbReference type="InterPro" id="IPR011707">
    <property type="entry name" value="Cu-oxidase-like_N"/>
</dbReference>
<feature type="domain" description="Plastocyanin-like" evidence="11">
    <location>
        <begin position="27"/>
        <end position="143"/>
    </location>
</feature>
<comment type="similarity">
    <text evidence="1">Belongs to the multicopper oxidase family.</text>
</comment>
<evidence type="ECO:0000256" key="8">
    <source>
        <dbReference type="SAM" id="SignalP"/>
    </source>
</evidence>
<dbReference type="InterPro" id="IPR045087">
    <property type="entry name" value="Cu-oxidase_fam"/>
</dbReference>
<sequence length="619" mass="68270">MLHVLWLLLSFFHNVACTKVTHLEFNVTWVDRNPDGLHARSVLGINGQWPIPALYVTKGERVVIKVSNNLGNETTSLHWHGLYMNGTAYMDGPPGVVQCEIPPGDSFVYDFNIEQPGTYWFHSHTRGQYPDGLRAPLIVRDPENPFKEDFDEEIVLSFSDWYHDLMRPLLASFMSVTNPTGAEPLPKSALINDGQNVTVAVQSGKTYFIRMVNMAAFASMYVWFQGCTMRVVEVDGIYTEATEADMLYLTAGQRYSVLLTIDSNGVTNVPFVASMDEVCLYVPERTLQLTNLKELFDEIPDDLNANATGWLVLDSAKELPAPIEIDAFEALDDMSLRPLDSLAALQKVDKTITLDMKMDNLGDGVNYAFFNNSTYVEPRVPTLYTVMSSGEYSSNPIVYGSHTNSFVLHGNQTVEIVLNNNDDGKHPFHLHGHAFQVIARSEEDAGSYSHVDATNVPAVPMRRDTLLVQPNGYAVLRFRSNNPGVWLFHCHLEWHVASGLTATFIEAPLELQKSTIIPPDHYDLCARNKPPVPTLGNAAGNVDNLLDLNGEPAPPPPLPAGFTTKGVVALVISILSGLMMVGMIARYGMLKCQAMEAGEGDAAEGPEGENQPLLAGSRP</sequence>
<keyword evidence="13" id="KW-1185">Reference proteome</keyword>
<evidence type="ECO:0000256" key="7">
    <source>
        <dbReference type="SAM" id="Phobius"/>
    </source>
</evidence>
<evidence type="ECO:0000256" key="6">
    <source>
        <dbReference type="SAM" id="MobiDB-lite"/>
    </source>
</evidence>
<evidence type="ECO:0000256" key="4">
    <source>
        <dbReference type="ARBA" id="ARBA00023002"/>
    </source>
</evidence>
<name>A0A9P6GHN6_9PLEO</name>
<feature type="region of interest" description="Disordered" evidence="6">
    <location>
        <begin position="599"/>
        <end position="619"/>
    </location>
</feature>
<dbReference type="CDD" id="cd13899">
    <property type="entry name" value="CuRO_3_Fet3p"/>
    <property type="match status" value="1"/>
</dbReference>
<dbReference type="InterPro" id="IPR044130">
    <property type="entry name" value="CuRO_2_Fet3-like"/>
</dbReference>
<dbReference type="OrthoDB" id="2121828at2759"/>
<dbReference type="InterPro" id="IPR033138">
    <property type="entry name" value="Cu_oxidase_CS"/>
</dbReference>
<dbReference type="InterPro" id="IPR001117">
    <property type="entry name" value="Cu-oxidase_2nd"/>
</dbReference>
<feature type="signal peptide" evidence="8">
    <location>
        <begin position="1"/>
        <end position="17"/>
    </location>
</feature>
<evidence type="ECO:0000313" key="12">
    <source>
        <dbReference type="EMBL" id="KAF9735558.1"/>
    </source>
</evidence>
<proteinExistence type="inferred from homology"/>
<dbReference type="Pfam" id="PF00394">
    <property type="entry name" value="Cu-oxidase"/>
    <property type="match status" value="1"/>
</dbReference>
<keyword evidence="7" id="KW-0472">Membrane</keyword>
<keyword evidence="4" id="KW-0560">Oxidoreductase</keyword>
<dbReference type="InterPro" id="IPR008972">
    <property type="entry name" value="Cupredoxin"/>
</dbReference>
<feature type="domain" description="Plastocyanin-like" evidence="10">
    <location>
        <begin position="375"/>
        <end position="508"/>
    </location>
</feature>
<dbReference type="SUPFAM" id="SSF49503">
    <property type="entry name" value="Cupredoxins"/>
    <property type="match status" value="3"/>
</dbReference>
<dbReference type="GO" id="GO:0004322">
    <property type="term" value="F:ferroxidase activity"/>
    <property type="evidence" value="ECO:0007669"/>
    <property type="project" value="TreeGrafter"/>
</dbReference>
<evidence type="ECO:0000256" key="1">
    <source>
        <dbReference type="ARBA" id="ARBA00010609"/>
    </source>
</evidence>
<dbReference type="PANTHER" id="PTHR11709">
    <property type="entry name" value="MULTI-COPPER OXIDASE"/>
    <property type="match status" value="1"/>
</dbReference>